<evidence type="ECO:0000313" key="1">
    <source>
        <dbReference type="EMBL" id="AIG62528.1"/>
    </source>
</evidence>
<accession>A0A0B4N3A7</accession>
<protein>
    <submittedName>
        <fullName evidence="1">Arylsulfatase</fullName>
    </submittedName>
</protein>
<proteinExistence type="predicted"/>
<dbReference type="EMBL" id="KJ755557">
    <property type="protein sequence ID" value="AIG62528.1"/>
    <property type="molecule type" value="Genomic_DNA"/>
</dbReference>
<reference evidence="1" key="1">
    <citation type="journal article" date="2016" name="PLoS ONE">
        <title>Comparison of O-Antigen Gene Clusters of All O-Serogroups of Escherichia coli and Proposal for Adopting a New Nomenclature for O-Typing.</title>
        <authorList>
            <person name="DebRoy C."/>
            <person name="Fratamico P.M."/>
            <person name="Yan X."/>
            <person name="Baranzoni G."/>
            <person name="Liu Y."/>
            <person name="Needleman D.S."/>
            <person name="Tebbs R."/>
            <person name="O'Connell C.D."/>
            <person name="Allred A."/>
            <person name="Swimley M."/>
            <person name="Mwangi M."/>
            <person name="Kapur V."/>
            <person name="Raygoza Garay J.A."/>
            <person name="Roberts E.L."/>
            <person name="Katani R."/>
        </authorList>
    </citation>
    <scope>NUCLEOTIDE SEQUENCE</scope>
    <source>
        <strain evidence="1">Bi 8337-41</strain>
    </source>
</reference>
<dbReference type="AlphaFoldDB" id="A0A0B4N3A7"/>
<organism evidence="1">
    <name type="scientific">Escherichia coli</name>
    <dbReference type="NCBI Taxonomy" id="562"/>
    <lineage>
        <taxon>Bacteria</taxon>
        <taxon>Pseudomonadati</taxon>
        <taxon>Pseudomonadota</taxon>
        <taxon>Gammaproteobacteria</taxon>
        <taxon>Enterobacterales</taxon>
        <taxon>Enterobacteriaceae</taxon>
        <taxon>Escherichia</taxon>
    </lineage>
</organism>
<name>A0A0B4N3A7_ECOLX</name>
<sequence length="84" mass="9421">MDADGKNSLSFAPTILHMLGIQYSMNYFLGCSLFDKECTSPFSHFSAIGSDYFITSKENHVELIPNNSDSELIKLAERFYNISG</sequence>